<comment type="subunit">
    <text evidence="2">Homooctamer.</text>
</comment>
<feature type="compositionally biased region" description="Basic and acidic residues" evidence="11">
    <location>
        <begin position="1"/>
        <end position="10"/>
    </location>
</feature>
<dbReference type="InterPro" id="IPR027303">
    <property type="entry name" value="Gln_synth_gly_rich_site"/>
</dbReference>
<evidence type="ECO:0000256" key="3">
    <source>
        <dbReference type="ARBA" id="ARBA00012937"/>
    </source>
</evidence>
<dbReference type="GO" id="GO:0004356">
    <property type="term" value="F:glutamine synthetase activity"/>
    <property type="evidence" value="ECO:0007669"/>
    <property type="project" value="UniProtKB-EC"/>
</dbReference>
<dbReference type="SUPFAM" id="SSF54368">
    <property type="entry name" value="Glutamine synthetase, N-terminal domain"/>
    <property type="match status" value="1"/>
</dbReference>
<feature type="non-terminal residue" evidence="14">
    <location>
        <position position="1"/>
    </location>
</feature>
<evidence type="ECO:0000256" key="4">
    <source>
        <dbReference type="ARBA" id="ARBA00022598"/>
    </source>
</evidence>
<comment type="catalytic activity">
    <reaction evidence="7 10">
        <text>L-glutamate + NH4(+) + ATP = L-glutamine + ADP + phosphate + H(+)</text>
        <dbReference type="Rhea" id="RHEA:16169"/>
        <dbReference type="ChEBI" id="CHEBI:15378"/>
        <dbReference type="ChEBI" id="CHEBI:28938"/>
        <dbReference type="ChEBI" id="CHEBI:29985"/>
        <dbReference type="ChEBI" id="CHEBI:30616"/>
        <dbReference type="ChEBI" id="CHEBI:43474"/>
        <dbReference type="ChEBI" id="CHEBI:58359"/>
        <dbReference type="ChEBI" id="CHEBI:456216"/>
        <dbReference type="EC" id="6.3.1.2"/>
    </reaction>
</comment>
<keyword evidence="6 10" id="KW-0067">ATP-binding</keyword>
<protein>
    <recommendedName>
        <fullName evidence="3 10">Glutamine synthetase</fullName>
        <ecNumber evidence="3 10">6.3.1.2</ecNumber>
    </recommendedName>
</protein>
<name>A0A023FS93_AMBCJ</name>
<dbReference type="InterPro" id="IPR014746">
    <property type="entry name" value="Gln_synth/guanido_kin_cat_dom"/>
</dbReference>
<proteinExistence type="evidence at transcript level"/>
<reference evidence="14" key="1">
    <citation type="submission" date="2014-03" db="EMBL/GenBank/DDBJ databases">
        <title>The sialotranscriptome of Amblyomma triste, Amblyomma parvum and Amblyomma cajennense ticks, uncovered by 454-based RNA-seq.</title>
        <authorList>
            <person name="Garcia G.R."/>
            <person name="Gardinassi L.G."/>
            <person name="Ribeiro J.M."/>
            <person name="Anatriello E."/>
            <person name="Ferreira B.R."/>
            <person name="Moreira H.N."/>
            <person name="Mafra C."/>
            <person name="Olegario M.M."/>
            <person name="Szabo P.J."/>
            <person name="Miranda-Santos I.K."/>
            <person name="Maruyama S.R."/>
        </authorList>
    </citation>
    <scope>NUCLEOTIDE SEQUENCE</scope>
    <source>
        <strain evidence="14">Uberlandia</strain>
        <tissue evidence="14">Salivary glands</tissue>
    </source>
</reference>
<evidence type="ECO:0000259" key="12">
    <source>
        <dbReference type="PROSITE" id="PS51986"/>
    </source>
</evidence>
<keyword evidence="4 10" id="KW-0436">Ligase</keyword>
<feature type="region of interest" description="Disordered" evidence="11">
    <location>
        <begin position="378"/>
        <end position="400"/>
    </location>
</feature>
<feature type="region of interest" description="Disordered" evidence="11">
    <location>
        <begin position="1"/>
        <end position="55"/>
    </location>
</feature>
<sequence length="452" mass="50270">GGSVDTENKTWRGTRCPSSSQLAHRRRTSFPTRSRKLRPGSSDSTDGPSSALKKSGRAVAALLRTQQRAALPTASVCGFKTSVPNMSGEESRLEKTVGKPTMFHYLELSMPSDKSLCTYIWIDGTGEHLRSKTRTVNFVPKSAEELPMWNYDGSSTYQAQGSNSDVFLKPAAVFPDPFLRGSNRLVMCETYRPNNEPTETNHRHKCAESMEKVKDQEPWFGIEQEYTFLDTTGKPFGWPKGGFPGPQGPYYCGVGTGRVMGRDVVEAHYRACLYSNINISGTNAEVMPAQWEYQVGPCGGVSAADELWMSRYILHRVAEDFGIVVTFDPKPMTGDWNGAGAHTNFSTKAMRAEGGMKAIEAAIARLAKQHKRHIEAYDPKEGRDNERRLTGRHETSSIHDFSSGVANRGCSVRIPRAVAEQNKGYFEDRRPSSNMDPYRVTEVLVRTCLLEE</sequence>
<keyword evidence="5 10" id="KW-0547">Nucleotide-binding</keyword>
<dbReference type="PROSITE" id="PS00181">
    <property type="entry name" value="GLNA_ATP"/>
    <property type="match status" value="1"/>
</dbReference>
<dbReference type="Gene3D" id="3.30.590.10">
    <property type="entry name" value="Glutamine synthetase/guanido kinase, catalytic domain"/>
    <property type="match status" value="2"/>
</dbReference>
<evidence type="ECO:0000256" key="6">
    <source>
        <dbReference type="ARBA" id="ARBA00022840"/>
    </source>
</evidence>
<comment type="similarity">
    <text evidence="1 8 9">Belongs to the glutamine synthetase family.</text>
</comment>
<organism evidence="14">
    <name type="scientific">Amblyomma cajennense</name>
    <name type="common">Cayenne tick</name>
    <name type="synonym">Acarus cajennensis</name>
    <dbReference type="NCBI Taxonomy" id="34607"/>
    <lineage>
        <taxon>Eukaryota</taxon>
        <taxon>Metazoa</taxon>
        <taxon>Ecdysozoa</taxon>
        <taxon>Arthropoda</taxon>
        <taxon>Chelicerata</taxon>
        <taxon>Arachnida</taxon>
        <taxon>Acari</taxon>
        <taxon>Parasitiformes</taxon>
        <taxon>Ixodida</taxon>
        <taxon>Ixodoidea</taxon>
        <taxon>Ixodidae</taxon>
        <taxon>Amblyomminae</taxon>
        <taxon>Amblyomma</taxon>
    </lineage>
</organism>
<evidence type="ECO:0000256" key="10">
    <source>
        <dbReference type="RuleBase" id="RU004356"/>
    </source>
</evidence>
<feature type="compositionally biased region" description="Basic and acidic residues" evidence="11">
    <location>
        <begin position="378"/>
        <end position="397"/>
    </location>
</feature>
<evidence type="ECO:0000256" key="1">
    <source>
        <dbReference type="ARBA" id="ARBA00009897"/>
    </source>
</evidence>
<dbReference type="Pfam" id="PF03951">
    <property type="entry name" value="Gln-synt_N"/>
    <property type="match status" value="1"/>
</dbReference>
<dbReference type="GO" id="GO:0005524">
    <property type="term" value="F:ATP binding"/>
    <property type="evidence" value="ECO:0007669"/>
    <property type="project" value="UniProtKB-KW"/>
</dbReference>
<dbReference type="InterPro" id="IPR036651">
    <property type="entry name" value="Gln_synt_N_sf"/>
</dbReference>
<dbReference type="PANTHER" id="PTHR20852:SF57">
    <property type="entry name" value="GLUTAMINE SYNTHETASE 2 CYTOPLASMIC"/>
    <property type="match status" value="1"/>
</dbReference>
<dbReference type="InterPro" id="IPR008147">
    <property type="entry name" value="Gln_synt_N"/>
</dbReference>
<evidence type="ECO:0000256" key="11">
    <source>
        <dbReference type="SAM" id="MobiDB-lite"/>
    </source>
</evidence>
<dbReference type="InterPro" id="IPR027302">
    <property type="entry name" value="Gln_synth_N_conserv_site"/>
</dbReference>
<evidence type="ECO:0000256" key="9">
    <source>
        <dbReference type="RuleBase" id="RU000384"/>
    </source>
</evidence>
<evidence type="ECO:0000256" key="8">
    <source>
        <dbReference type="PROSITE-ProRule" id="PRU01330"/>
    </source>
</evidence>
<dbReference type="EC" id="6.3.1.2" evidence="3 10"/>
<dbReference type="PROSITE" id="PS51987">
    <property type="entry name" value="GS_CATALYTIC"/>
    <property type="match status" value="1"/>
</dbReference>
<dbReference type="GO" id="GO:0005737">
    <property type="term" value="C:cytoplasm"/>
    <property type="evidence" value="ECO:0007669"/>
    <property type="project" value="TreeGrafter"/>
</dbReference>
<dbReference type="FunFam" id="3.10.20.70:FF:000004">
    <property type="entry name" value="Glutamine synthetase"/>
    <property type="match status" value="1"/>
</dbReference>
<dbReference type="FunFam" id="3.30.590.10:FF:000004">
    <property type="entry name" value="Glutamine synthetase"/>
    <property type="match status" value="1"/>
</dbReference>
<dbReference type="SUPFAM" id="SSF55931">
    <property type="entry name" value="Glutamine synthetase/guanido kinase"/>
    <property type="match status" value="1"/>
</dbReference>
<feature type="compositionally biased region" description="Basic residues" evidence="11">
    <location>
        <begin position="23"/>
        <end position="38"/>
    </location>
</feature>
<dbReference type="EMBL" id="GBBK01000869">
    <property type="protein sequence ID" value="JAC23613.1"/>
    <property type="molecule type" value="mRNA"/>
</dbReference>
<dbReference type="Pfam" id="PF00120">
    <property type="entry name" value="Gln-synt_C"/>
    <property type="match status" value="1"/>
</dbReference>
<evidence type="ECO:0000313" key="14">
    <source>
        <dbReference type="EMBL" id="JAC23613.1"/>
    </source>
</evidence>
<evidence type="ECO:0000256" key="5">
    <source>
        <dbReference type="ARBA" id="ARBA00022741"/>
    </source>
</evidence>
<feature type="compositionally biased region" description="Low complexity" evidence="11">
    <location>
        <begin position="39"/>
        <end position="50"/>
    </location>
</feature>
<dbReference type="AlphaFoldDB" id="A0A023FS93"/>
<feature type="domain" description="GS catalytic" evidence="13">
    <location>
        <begin position="202"/>
        <end position="452"/>
    </location>
</feature>
<dbReference type="GO" id="GO:0006542">
    <property type="term" value="P:glutamine biosynthetic process"/>
    <property type="evidence" value="ECO:0007669"/>
    <property type="project" value="InterPro"/>
</dbReference>
<dbReference type="SMART" id="SM01230">
    <property type="entry name" value="Gln-synt_C"/>
    <property type="match status" value="1"/>
</dbReference>
<evidence type="ECO:0000259" key="13">
    <source>
        <dbReference type="PROSITE" id="PS51987"/>
    </source>
</evidence>
<evidence type="ECO:0000256" key="2">
    <source>
        <dbReference type="ARBA" id="ARBA00011823"/>
    </source>
</evidence>
<dbReference type="PANTHER" id="PTHR20852">
    <property type="entry name" value="GLUTAMINE SYNTHETASE"/>
    <property type="match status" value="1"/>
</dbReference>
<dbReference type="InterPro" id="IPR008146">
    <property type="entry name" value="Gln_synth_cat_dom"/>
</dbReference>
<accession>A0A023FS93</accession>
<evidence type="ECO:0000256" key="7">
    <source>
        <dbReference type="ARBA" id="ARBA00049436"/>
    </source>
</evidence>
<dbReference type="PROSITE" id="PS00180">
    <property type="entry name" value="GLNA_1"/>
    <property type="match status" value="1"/>
</dbReference>
<dbReference type="InterPro" id="IPR050292">
    <property type="entry name" value="Glutamine_Synthetase"/>
</dbReference>
<feature type="domain" description="GS beta-grasp" evidence="12">
    <location>
        <begin position="114"/>
        <end position="195"/>
    </location>
</feature>
<dbReference type="PROSITE" id="PS51986">
    <property type="entry name" value="GS_BETA_GRASP"/>
    <property type="match status" value="1"/>
</dbReference>
<dbReference type="Gene3D" id="3.10.20.70">
    <property type="entry name" value="Glutamine synthetase, N-terminal domain"/>
    <property type="match status" value="1"/>
</dbReference>